<dbReference type="Proteomes" id="UP000284051">
    <property type="component" value="Unassembled WGS sequence"/>
</dbReference>
<evidence type="ECO:0000313" key="5">
    <source>
        <dbReference type="EMBL" id="RHG28203.1"/>
    </source>
</evidence>
<dbReference type="Pfam" id="PF13560">
    <property type="entry name" value="HTH_31"/>
    <property type="match status" value="1"/>
</dbReference>
<dbReference type="CDD" id="cd00093">
    <property type="entry name" value="HTH_XRE"/>
    <property type="match status" value="1"/>
</dbReference>
<dbReference type="EMBL" id="QRID01000008">
    <property type="protein sequence ID" value="RHG28203.1"/>
    <property type="molecule type" value="Genomic_DNA"/>
</dbReference>
<organism evidence="5 6">
    <name type="scientific">Roseburia intestinalis</name>
    <dbReference type="NCBI Taxonomy" id="166486"/>
    <lineage>
        <taxon>Bacteria</taxon>
        <taxon>Bacillati</taxon>
        <taxon>Bacillota</taxon>
        <taxon>Clostridia</taxon>
        <taxon>Lachnospirales</taxon>
        <taxon>Lachnospiraceae</taxon>
        <taxon>Roseburia</taxon>
    </lineage>
</organism>
<proteinExistence type="predicted"/>
<accession>A0A414T1W1</accession>
<dbReference type="GO" id="GO:0005829">
    <property type="term" value="C:cytosol"/>
    <property type="evidence" value="ECO:0007669"/>
    <property type="project" value="TreeGrafter"/>
</dbReference>
<protein>
    <submittedName>
        <fullName evidence="3">Helix-turn-helix domain-containing protein</fullName>
    </submittedName>
    <submittedName>
        <fullName evidence="5">XRE family transcriptional regulator</fullName>
    </submittedName>
</protein>
<dbReference type="EMBL" id="WGGT01000003">
    <property type="protein sequence ID" value="MVQ44927.1"/>
    <property type="molecule type" value="Genomic_DNA"/>
</dbReference>
<dbReference type="InterPro" id="IPR050807">
    <property type="entry name" value="TransReg_Diox_bact_type"/>
</dbReference>
<gene>
    <name evidence="5" type="ORF">DW264_09720</name>
    <name evidence="4" type="ORF">DW927_03580</name>
    <name evidence="3" type="ORF">GCK47_04155</name>
</gene>
<dbReference type="PROSITE" id="PS50943">
    <property type="entry name" value="HTH_CROC1"/>
    <property type="match status" value="1"/>
</dbReference>
<dbReference type="Proteomes" id="UP000479531">
    <property type="component" value="Unassembled WGS sequence"/>
</dbReference>
<dbReference type="SMART" id="SM00530">
    <property type="entry name" value="HTH_XRE"/>
    <property type="match status" value="1"/>
</dbReference>
<sequence>MYLAAFFCLWTGNFATRCHKVKFIVEGGTVLGNRAGSQELIQLGERIRQKRKDSHLTQETFAEKAGISVNTVSRIEGGQAAMSIEIFAKLVEILDADANELLGRNPEEMGNPAHRMFSRVKNLRPKEQKIVIQTMSALMDGIEGIR</sequence>
<dbReference type="InterPro" id="IPR001387">
    <property type="entry name" value="Cro/C1-type_HTH"/>
</dbReference>
<comment type="caution">
    <text evidence="5">The sequence shown here is derived from an EMBL/GenBank/DDBJ whole genome shotgun (WGS) entry which is preliminary data.</text>
</comment>
<dbReference type="GO" id="GO:0003677">
    <property type="term" value="F:DNA binding"/>
    <property type="evidence" value="ECO:0007669"/>
    <property type="project" value="UniProtKB-KW"/>
</dbReference>
<dbReference type="AlphaFoldDB" id="A0A414T1W1"/>
<dbReference type="SUPFAM" id="SSF47413">
    <property type="entry name" value="lambda repressor-like DNA-binding domains"/>
    <property type="match status" value="1"/>
</dbReference>
<evidence type="ECO:0000313" key="3">
    <source>
        <dbReference type="EMBL" id="MVQ44927.1"/>
    </source>
</evidence>
<dbReference type="PANTHER" id="PTHR46797">
    <property type="entry name" value="HTH-TYPE TRANSCRIPTIONAL REGULATOR"/>
    <property type="match status" value="1"/>
</dbReference>
<dbReference type="Proteomes" id="UP000284465">
    <property type="component" value="Unassembled WGS sequence"/>
</dbReference>
<name>A0A414T1W1_9FIRM</name>
<reference evidence="3 8" key="2">
    <citation type="submission" date="2019-10" db="EMBL/GenBank/DDBJ databases">
        <title>Roseburia spp. ameliorate alcoholic fatty liver via restoration of gut barrier function.</title>
        <authorList>
            <person name="Seo B."/>
            <person name="Ko G."/>
        </authorList>
    </citation>
    <scope>NUCLEOTIDE SEQUENCE [LARGE SCALE GENOMIC DNA]</scope>
    <source>
        <strain evidence="3 8">SNUG30017</strain>
    </source>
</reference>
<feature type="domain" description="HTH cro/C1-type" evidence="2">
    <location>
        <begin position="47"/>
        <end position="101"/>
    </location>
</feature>
<evidence type="ECO:0000313" key="7">
    <source>
        <dbReference type="Proteomes" id="UP000284465"/>
    </source>
</evidence>
<dbReference type="Gene3D" id="1.10.260.40">
    <property type="entry name" value="lambda repressor-like DNA-binding domains"/>
    <property type="match status" value="1"/>
</dbReference>
<dbReference type="EMBL" id="QSFP01000003">
    <property type="protein sequence ID" value="RHA69096.1"/>
    <property type="molecule type" value="Genomic_DNA"/>
</dbReference>
<evidence type="ECO:0000313" key="6">
    <source>
        <dbReference type="Proteomes" id="UP000284051"/>
    </source>
</evidence>
<evidence type="ECO:0000256" key="1">
    <source>
        <dbReference type="ARBA" id="ARBA00023125"/>
    </source>
</evidence>
<evidence type="ECO:0000313" key="4">
    <source>
        <dbReference type="EMBL" id="RHA69096.1"/>
    </source>
</evidence>
<evidence type="ECO:0000259" key="2">
    <source>
        <dbReference type="PROSITE" id="PS50943"/>
    </source>
</evidence>
<reference evidence="6 7" key="1">
    <citation type="submission" date="2018-08" db="EMBL/GenBank/DDBJ databases">
        <title>A genome reference for cultivated species of the human gut microbiota.</title>
        <authorList>
            <person name="Zou Y."/>
            <person name="Xue W."/>
            <person name="Luo G."/>
        </authorList>
    </citation>
    <scope>NUCLEOTIDE SEQUENCE [LARGE SCALE GENOMIC DNA]</scope>
    <source>
        <strain evidence="5 6">AM22-21LB</strain>
        <strain evidence="4 7">AM43-11</strain>
    </source>
</reference>
<dbReference type="PANTHER" id="PTHR46797:SF1">
    <property type="entry name" value="METHYLPHOSPHONATE SYNTHASE"/>
    <property type="match status" value="1"/>
</dbReference>
<evidence type="ECO:0000313" key="8">
    <source>
        <dbReference type="Proteomes" id="UP000479531"/>
    </source>
</evidence>
<dbReference type="GO" id="GO:0003700">
    <property type="term" value="F:DNA-binding transcription factor activity"/>
    <property type="evidence" value="ECO:0007669"/>
    <property type="project" value="TreeGrafter"/>
</dbReference>
<dbReference type="InterPro" id="IPR010982">
    <property type="entry name" value="Lambda_DNA-bd_dom_sf"/>
</dbReference>
<keyword evidence="1" id="KW-0238">DNA-binding</keyword>